<sequence length="94" mass="11314">MERWKQAWLCLNLKKIAFHLHTKEVLSYVASLFKSKTKARRQSLVTLYRDMEDCAEYEDIQVMWEMINSSCHSEAYCIKGNKRAFLERFCFRPI</sequence>
<accession>A0AAV3NZA3</accession>
<organism evidence="1 2">
    <name type="scientific">Lithospermum erythrorhizon</name>
    <name type="common">Purple gromwell</name>
    <name type="synonym">Lithospermum officinale var. erythrorhizon</name>
    <dbReference type="NCBI Taxonomy" id="34254"/>
    <lineage>
        <taxon>Eukaryota</taxon>
        <taxon>Viridiplantae</taxon>
        <taxon>Streptophyta</taxon>
        <taxon>Embryophyta</taxon>
        <taxon>Tracheophyta</taxon>
        <taxon>Spermatophyta</taxon>
        <taxon>Magnoliopsida</taxon>
        <taxon>eudicotyledons</taxon>
        <taxon>Gunneridae</taxon>
        <taxon>Pentapetalae</taxon>
        <taxon>asterids</taxon>
        <taxon>lamiids</taxon>
        <taxon>Boraginales</taxon>
        <taxon>Boraginaceae</taxon>
        <taxon>Boraginoideae</taxon>
        <taxon>Lithospermeae</taxon>
        <taxon>Lithospermum</taxon>
    </lineage>
</organism>
<comment type="caution">
    <text evidence="1">The sequence shown here is derived from an EMBL/GenBank/DDBJ whole genome shotgun (WGS) entry which is preliminary data.</text>
</comment>
<proteinExistence type="predicted"/>
<dbReference type="AlphaFoldDB" id="A0AAV3NZA3"/>
<evidence type="ECO:0000313" key="2">
    <source>
        <dbReference type="Proteomes" id="UP001454036"/>
    </source>
</evidence>
<dbReference type="PANTHER" id="PTHR33181">
    <property type="entry name" value="OS01G0778500 PROTEIN"/>
    <property type="match status" value="1"/>
</dbReference>
<protein>
    <submittedName>
        <fullName evidence="1">Uncharacterized protein</fullName>
    </submittedName>
</protein>
<dbReference type="EMBL" id="BAABME010031158">
    <property type="protein sequence ID" value="GAA0144574.1"/>
    <property type="molecule type" value="Genomic_DNA"/>
</dbReference>
<dbReference type="Proteomes" id="UP001454036">
    <property type="component" value="Unassembled WGS sequence"/>
</dbReference>
<evidence type="ECO:0000313" key="1">
    <source>
        <dbReference type="EMBL" id="GAA0144574.1"/>
    </source>
</evidence>
<name>A0AAV3NZA3_LITER</name>
<gene>
    <name evidence="1" type="ORF">LIER_42811</name>
</gene>
<dbReference type="PANTHER" id="PTHR33181:SF15">
    <property type="entry name" value="PROTEIN FAR1-RELATED SEQUENCE"/>
    <property type="match status" value="1"/>
</dbReference>
<reference evidence="1 2" key="1">
    <citation type="submission" date="2024-01" db="EMBL/GenBank/DDBJ databases">
        <title>The complete chloroplast genome sequence of Lithospermum erythrorhizon: insights into the phylogenetic relationship among Boraginaceae species and the maternal lineages of purple gromwells.</title>
        <authorList>
            <person name="Okada T."/>
            <person name="Watanabe K."/>
        </authorList>
    </citation>
    <scope>NUCLEOTIDE SEQUENCE [LARGE SCALE GENOMIC DNA]</scope>
</reference>
<keyword evidence="2" id="KW-1185">Reference proteome</keyword>